<feature type="transmembrane region" description="Helical" evidence="1">
    <location>
        <begin position="24"/>
        <end position="41"/>
    </location>
</feature>
<keyword evidence="1" id="KW-0472">Membrane</keyword>
<keyword evidence="1" id="KW-0812">Transmembrane</keyword>
<evidence type="ECO:0000313" key="2">
    <source>
        <dbReference type="EMBL" id="CAE0043707.1"/>
    </source>
</evidence>
<gene>
    <name evidence="2" type="ORF">RMAR00112_LOCUS11682</name>
</gene>
<accession>A0A7S3EBV1</accession>
<organism evidence="2">
    <name type="scientific">Rhodosorus marinus</name>
    <dbReference type="NCBI Taxonomy" id="101924"/>
    <lineage>
        <taxon>Eukaryota</taxon>
        <taxon>Rhodophyta</taxon>
        <taxon>Stylonematophyceae</taxon>
        <taxon>Stylonematales</taxon>
        <taxon>Stylonemataceae</taxon>
        <taxon>Rhodosorus</taxon>
    </lineage>
</organism>
<evidence type="ECO:0000256" key="1">
    <source>
        <dbReference type="SAM" id="Phobius"/>
    </source>
</evidence>
<sequence length="132" mass="14520">MDKKHDGIGLVQDSKSLLEWLKDYQFILASGLVLLAACVAVGGAGVAIAVVVLLGATYFGIAGYYLLITLKTPDFVMQYVEELVLSPRMRSIMTKLVQKVGGAPIFKLFLQLVALTWSPTLSSVRSRWKMRN</sequence>
<feature type="transmembrane region" description="Helical" evidence="1">
    <location>
        <begin position="48"/>
        <end position="67"/>
    </location>
</feature>
<reference evidence="2" key="1">
    <citation type="submission" date="2021-01" db="EMBL/GenBank/DDBJ databases">
        <authorList>
            <person name="Corre E."/>
            <person name="Pelletier E."/>
            <person name="Niang G."/>
            <person name="Scheremetjew M."/>
            <person name="Finn R."/>
            <person name="Kale V."/>
            <person name="Holt S."/>
            <person name="Cochrane G."/>
            <person name="Meng A."/>
            <person name="Brown T."/>
            <person name="Cohen L."/>
        </authorList>
    </citation>
    <scope>NUCLEOTIDE SEQUENCE</scope>
    <source>
        <strain evidence="2">CCMP 769</strain>
    </source>
</reference>
<protein>
    <submittedName>
        <fullName evidence="2">Uncharacterized protein</fullName>
    </submittedName>
</protein>
<dbReference type="AlphaFoldDB" id="A0A7S3EBV1"/>
<dbReference type="EMBL" id="HBHW01015247">
    <property type="protein sequence ID" value="CAE0043707.1"/>
    <property type="molecule type" value="Transcribed_RNA"/>
</dbReference>
<keyword evidence="1" id="KW-1133">Transmembrane helix</keyword>
<proteinExistence type="predicted"/>
<name>A0A7S3EBV1_9RHOD</name>
<feature type="transmembrane region" description="Helical" evidence="1">
    <location>
        <begin position="105"/>
        <end position="124"/>
    </location>
</feature>